<evidence type="ECO:0000313" key="1">
    <source>
        <dbReference type="EMBL" id="WAW15255.1"/>
    </source>
</evidence>
<protein>
    <submittedName>
        <fullName evidence="1">Uncharacterized protein</fullName>
    </submittedName>
</protein>
<dbReference type="EMBL" id="CP114052">
    <property type="protein sequence ID" value="WAW15255.1"/>
    <property type="molecule type" value="Genomic_DNA"/>
</dbReference>
<organism evidence="1 2">
    <name type="scientific">Peptostreptococcus equinus</name>
    <dbReference type="NCBI Taxonomy" id="3003601"/>
    <lineage>
        <taxon>Bacteria</taxon>
        <taxon>Bacillati</taxon>
        <taxon>Bacillota</taxon>
        <taxon>Clostridia</taxon>
        <taxon>Peptostreptococcales</taxon>
        <taxon>Peptostreptococcaceae</taxon>
        <taxon>Peptostreptococcus</taxon>
    </lineage>
</organism>
<dbReference type="RefSeq" id="WP_269311947.1">
    <property type="nucleotide sequence ID" value="NZ_CP114052.1"/>
</dbReference>
<evidence type="ECO:0000313" key="2">
    <source>
        <dbReference type="Proteomes" id="UP001164187"/>
    </source>
</evidence>
<dbReference type="Proteomes" id="UP001164187">
    <property type="component" value="Chromosome"/>
</dbReference>
<reference evidence="1" key="1">
    <citation type="submission" date="2022-12" db="EMBL/GenBank/DDBJ databases">
        <title>Peptostreptococcus.</title>
        <authorList>
            <person name="Lee S.H."/>
        </authorList>
    </citation>
    <scope>NUCLEOTIDE SEQUENCE</scope>
    <source>
        <strain evidence="1">CBA3647</strain>
    </source>
</reference>
<accession>A0ABY7JTF7</accession>
<name>A0ABY7JTF7_9FIRM</name>
<gene>
    <name evidence="1" type="ORF">O0R46_02050</name>
</gene>
<keyword evidence="2" id="KW-1185">Reference proteome</keyword>
<proteinExistence type="predicted"/>
<sequence>MNKKITLEEIEEYQNNLILAQDLSRYFTEQGVLSIDIGSILFTNERVHYSYNYERTELSKEIVKHMISTSERADVYKLSNVIDYLEEMKKAVAETTTSQQNVE</sequence>